<evidence type="ECO:0008006" key="3">
    <source>
        <dbReference type="Google" id="ProtNLM"/>
    </source>
</evidence>
<keyword evidence="2" id="KW-1185">Reference proteome</keyword>
<accession>A0A4Y8WLU3</accession>
<protein>
    <recommendedName>
        <fullName evidence="3">Outer membrane protein beta-barrel domain-containing protein</fullName>
    </recommendedName>
</protein>
<dbReference type="Proteomes" id="UP000297225">
    <property type="component" value="Unassembled WGS sequence"/>
</dbReference>
<sequence>MSNTNGYFFSQYGKQLSNSLYLRAGVGISGDWQNNDGRHNSYYTFQPSLTIRYSPSKKFDLRYFGSISNQTPTLANLSHYSQEIDFVQIQRGNQNLTRQINYYNSLIFSLNFKQSALALYLNHTYSSSPIMESSFIEGDKIIRSVENHKGMQSLIPEVEYRGTLFEDLLTYKVYCGLKYYISQGNSYYHEKLIPYYGGRLALNYKKWSLAWTMKHRTSDYFWGETLTRNEDGHMLSLGYFGSKFRVSVDALNLFSPRHISAIENYSAVAPYRRYEYLDEIKNLFRINLTLNLSYGKKSNTGRKKLSDNVSYQSGILTGEK</sequence>
<proteinExistence type="predicted"/>
<gene>
    <name evidence="1" type="ORF">E4P47_09575</name>
</gene>
<organism evidence="1 2">
    <name type="scientific">Porphyromonas levii</name>
    <dbReference type="NCBI Taxonomy" id="28114"/>
    <lineage>
        <taxon>Bacteria</taxon>
        <taxon>Pseudomonadati</taxon>
        <taxon>Bacteroidota</taxon>
        <taxon>Bacteroidia</taxon>
        <taxon>Bacteroidales</taxon>
        <taxon>Porphyromonadaceae</taxon>
        <taxon>Porphyromonas</taxon>
    </lineage>
</organism>
<dbReference type="SUPFAM" id="SSF56935">
    <property type="entry name" value="Porins"/>
    <property type="match status" value="1"/>
</dbReference>
<dbReference type="AlphaFoldDB" id="A0A4Y8WLU3"/>
<evidence type="ECO:0000313" key="2">
    <source>
        <dbReference type="Proteomes" id="UP000297225"/>
    </source>
</evidence>
<evidence type="ECO:0000313" key="1">
    <source>
        <dbReference type="EMBL" id="TFH93952.1"/>
    </source>
</evidence>
<reference evidence="1 2" key="1">
    <citation type="submission" date="2019-03" db="EMBL/GenBank/DDBJ databases">
        <title>Porphyromonas levii Isolated from the Uterus of Dairy Cows.</title>
        <authorList>
            <person name="Francis A.M."/>
        </authorList>
    </citation>
    <scope>NUCLEOTIDE SEQUENCE [LARGE SCALE GENOMIC DNA]</scope>
    <source>
        <strain evidence="1 2">AF5678</strain>
    </source>
</reference>
<name>A0A4Y8WLU3_9PORP</name>
<dbReference type="EMBL" id="SPNC01000241">
    <property type="protein sequence ID" value="TFH93952.1"/>
    <property type="molecule type" value="Genomic_DNA"/>
</dbReference>
<comment type="caution">
    <text evidence="1">The sequence shown here is derived from an EMBL/GenBank/DDBJ whole genome shotgun (WGS) entry which is preliminary data.</text>
</comment>
<dbReference type="STRING" id="1122973.GCA_000379925_02158"/>